<name>A0AAQ3WGB8_PASNO</name>
<dbReference type="EMBL" id="CP144746">
    <property type="protein sequence ID" value="WVZ60695.1"/>
    <property type="molecule type" value="Genomic_DNA"/>
</dbReference>
<sequence length="91" mass="10423">MSCEDWSQTFSLFRSTFSTGGFRRRQYVPDHQPLCLCVPAADVFRMQMSTYNSATARRLPSVCPGQLGLRRHWALVVPRWLPTSVDRSGED</sequence>
<protein>
    <submittedName>
        <fullName evidence="1">Uncharacterized protein</fullName>
    </submittedName>
</protein>
<keyword evidence="2" id="KW-1185">Reference proteome</keyword>
<evidence type="ECO:0000313" key="1">
    <source>
        <dbReference type="EMBL" id="WVZ60696.1"/>
    </source>
</evidence>
<accession>A0AAQ3WGB8</accession>
<dbReference type="EMBL" id="CP144746">
    <property type="protein sequence ID" value="WVZ60696.1"/>
    <property type="molecule type" value="Genomic_DNA"/>
</dbReference>
<gene>
    <name evidence="1" type="ORF">U9M48_010682</name>
</gene>
<proteinExistence type="predicted"/>
<dbReference type="AlphaFoldDB" id="A0AAQ3WGB8"/>
<evidence type="ECO:0000313" key="2">
    <source>
        <dbReference type="Proteomes" id="UP001341281"/>
    </source>
</evidence>
<organism evidence="1 2">
    <name type="scientific">Paspalum notatum var. saurae</name>
    <dbReference type="NCBI Taxonomy" id="547442"/>
    <lineage>
        <taxon>Eukaryota</taxon>
        <taxon>Viridiplantae</taxon>
        <taxon>Streptophyta</taxon>
        <taxon>Embryophyta</taxon>
        <taxon>Tracheophyta</taxon>
        <taxon>Spermatophyta</taxon>
        <taxon>Magnoliopsida</taxon>
        <taxon>Liliopsida</taxon>
        <taxon>Poales</taxon>
        <taxon>Poaceae</taxon>
        <taxon>PACMAD clade</taxon>
        <taxon>Panicoideae</taxon>
        <taxon>Andropogonodae</taxon>
        <taxon>Paspaleae</taxon>
        <taxon>Paspalinae</taxon>
        <taxon>Paspalum</taxon>
    </lineage>
</organism>
<dbReference type="Proteomes" id="UP001341281">
    <property type="component" value="Chromosome 02"/>
</dbReference>
<reference evidence="1 2" key="1">
    <citation type="submission" date="2024-02" db="EMBL/GenBank/DDBJ databases">
        <title>High-quality chromosome-scale genome assembly of Pensacola bahiagrass (Paspalum notatum Flugge var. saurae).</title>
        <authorList>
            <person name="Vega J.M."/>
            <person name="Podio M."/>
            <person name="Orjuela J."/>
            <person name="Siena L.A."/>
            <person name="Pessino S.C."/>
            <person name="Combes M.C."/>
            <person name="Mariac C."/>
            <person name="Albertini E."/>
            <person name="Pupilli F."/>
            <person name="Ortiz J.P.A."/>
            <person name="Leblanc O."/>
        </authorList>
    </citation>
    <scope>NUCLEOTIDE SEQUENCE [LARGE SCALE GENOMIC DNA]</scope>
    <source>
        <strain evidence="1">R1</strain>
        <tissue evidence="1">Leaf</tissue>
    </source>
</reference>